<accession>Q7Y1M2</accession>
<name>Q7Y1M2_ORYSJ</name>
<evidence type="ECO:0000313" key="1">
    <source>
        <dbReference type="EMBL" id="AAP44610.1"/>
    </source>
</evidence>
<gene>
    <name evidence="1" type="primary">OSJNBa0053G10.12</name>
</gene>
<sequence length="176" mass="20442">MDLNQPSDLRDWIESNRRLNADLCNIMNEQHRQREAERLQIHDIEDEGGQRRAETRLDGRIVVHRPLHNYIDLSHEPRCRRDDLVEGIPAFTEPLHQVQWPQNFKPMGIDMYDGKTRPIPRRPPLQPCHSSSSIVAFGRRCCRWVRKERKPGSHLPEAGDPGKFVVTVKAELAAAF</sequence>
<dbReference type="Proteomes" id="UP000000763">
    <property type="component" value="Chromosome 3"/>
</dbReference>
<dbReference type="AlphaFoldDB" id="Q7Y1M2"/>
<protein>
    <submittedName>
        <fullName evidence="1">Uncharacterized protein</fullName>
    </submittedName>
</protein>
<proteinExistence type="predicted"/>
<dbReference type="EMBL" id="AC091233">
    <property type="protein sequence ID" value="AAP44610.1"/>
    <property type="molecule type" value="Genomic_DNA"/>
</dbReference>
<evidence type="ECO:0000313" key="2">
    <source>
        <dbReference type="Proteomes" id="UP000000763"/>
    </source>
</evidence>
<reference evidence="2" key="1">
    <citation type="journal article" date="2005" name="Nature">
        <title>The map-based sequence of the rice genome.</title>
        <authorList>
            <consortium name="International rice genome sequencing project (IRGSP)"/>
            <person name="Matsumoto T."/>
            <person name="Wu J."/>
            <person name="Kanamori H."/>
            <person name="Katayose Y."/>
            <person name="Fujisawa M."/>
            <person name="Namiki N."/>
            <person name="Mizuno H."/>
            <person name="Yamamoto K."/>
            <person name="Antonio B.A."/>
            <person name="Baba T."/>
            <person name="Sakata K."/>
            <person name="Nagamura Y."/>
            <person name="Aoki H."/>
            <person name="Arikawa K."/>
            <person name="Arita K."/>
            <person name="Bito T."/>
            <person name="Chiden Y."/>
            <person name="Fujitsuka N."/>
            <person name="Fukunaka R."/>
            <person name="Hamada M."/>
            <person name="Harada C."/>
            <person name="Hayashi A."/>
            <person name="Hijishita S."/>
            <person name="Honda M."/>
            <person name="Hosokawa S."/>
            <person name="Ichikawa Y."/>
            <person name="Idonuma A."/>
            <person name="Iijima M."/>
            <person name="Ikeda M."/>
            <person name="Ikeno M."/>
            <person name="Ito K."/>
            <person name="Ito S."/>
            <person name="Ito T."/>
            <person name="Ito Y."/>
            <person name="Ito Y."/>
            <person name="Iwabuchi A."/>
            <person name="Kamiya K."/>
            <person name="Karasawa W."/>
            <person name="Kurita K."/>
            <person name="Katagiri S."/>
            <person name="Kikuta A."/>
            <person name="Kobayashi H."/>
            <person name="Kobayashi N."/>
            <person name="Machita K."/>
            <person name="Maehara T."/>
            <person name="Masukawa M."/>
            <person name="Mizubayashi T."/>
            <person name="Mukai Y."/>
            <person name="Nagasaki H."/>
            <person name="Nagata Y."/>
            <person name="Naito S."/>
            <person name="Nakashima M."/>
            <person name="Nakama Y."/>
            <person name="Nakamichi Y."/>
            <person name="Nakamura M."/>
            <person name="Meguro A."/>
            <person name="Negishi M."/>
            <person name="Ohta I."/>
            <person name="Ohta T."/>
            <person name="Okamoto M."/>
            <person name="Ono N."/>
            <person name="Saji S."/>
            <person name="Sakaguchi M."/>
            <person name="Sakai K."/>
            <person name="Shibata M."/>
            <person name="Shimokawa T."/>
            <person name="Song J."/>
            <person name="Takazaki Y."/>
            <person name="Terasawa K."/>
            <person name="Tsugane M."/>
            <person name="Tsuji K."/>
            <person name="Ueda S."/>
            <person name="Waki K."/>
            <person name="Yamagata H."/>
            <person name="Yamamoto M."/>
            <person name="Yamamoto S."/>
            <person name="Yamane H."/>
            <person name="Yoshiki S."/>
            <person name="Yoshihara R."/>
            <person name="Yukawa K."/>
            <person name="Zhong H."/>
            <person name="Yano M."/>
            <person name="Yuan Q."/>
            <person name="Ouyang S."/>
            <person name="Liu J."/>
            <person name="Jones K.M."/>
            <person name="Gansberger K."/>
            <person name="Moffat K."/>
            <person name="Hill J."/>
            <person name="Bera J."/>
            <person name="Fadrosh D."/>
            <person name="Jin S."/>
            <person name="Johri S."/>
            <person name="Kim M."/>
            <person name="Overton L."/>
            <person name="Reardon M."/>
            <person name="Tsitrin T."/>
            <person name="Vuong H."/>
            <person name="Weaver B."/>
            <person name="Ciecko A."/>
            <person name="Tallon L."/>
            <person name="Jackson J."/>
            <person name="Pai G."/>
            <person name="Aken S.V."/>
            <person name="Utterback T."/>
            <person name="Reidmuller S."/>
            <person name="Feldblyum T."/>
            <person name="Hsiao J."/>
            <person name="Zismann V."/>
            <person name="Iobst S."/>
            <person name="de Vazeille A.R."/>
            <person name="Buell C.R."/>
            <person name="Ying K."/>
            <person name="Li Y."/>
            <person name="Lu T."/>
            <person name="Huang Y."/>
            <person name="Zhao Q."/>
            <person name="Feng Q."/>
            <person name="Zhang L."/>
            <person name="Zhu J."/>
            <person name="Weng Q."/>
            <person name="Mu J."/>
            <person name="Lu Y."/>
            <person name="Fan D."/>
            <person name="Liu Y."/>
            <person name="Guan J."/>
            <person name="Zhang Y."/>
            <person name="Yu S."/>
            <person name="Liu X."/>
            <person name="Zhang Y."/>
            <person name="Hong G."/>
            <person name="Han B."/>
            <person name="Choisne N."/>
            <person name="Demange N."/>
            <person name="Orjeda G."/>
            <person name="Samain S."/>
            <person name="Cattolico L."/>
            <person name="Pelletier E."/>
            <person name="Couloux A."/>
            <person name="Segurens B."/>
            <person name="Wincker P."/>
            <person name="D'Hont A."/>
            <person name="Scarpelli C."/>
            <person name="Weissenbach J."/>
            <person name="Salanoubat M."/>
            <person name="Quetier F."/>
            <person name="Yu Y."/>
            <person name="Kim H.R."/>
            <person name="Rambo T."/>
            <person name="Currie J."/>
            <person name="Collura K."/>
            <person name="Luo M."/>
            <person name="Yang T."/>
            <person name="Ammiraju J.S.S."/>
            <person name="Engler F."/>
            <person name="Soderlund C."/>
            <person name="Wing R.A."/>
            <person name="Palmer L.E."/>
            <person name="de la Bastide M."/>
            <person name="Spiegel L."/>
            <person name="Nascimento L."/>
            <person name="Zutavern T."/>
            <person name="O'Shaughnessy A."/>
            <person name="Dike S."/>
            <person name="Dedhia N."/>
            <person name="Preston R."/>
            <person name="Balija V."/>
            <person name="McCombie W.R."/>
            <person name="Chow T."/>
            <person name="Chen H."/>
            <person name="Chung M."/>
            <person name="Chen C."/>
            <person name="Shaw J."/>
            <person name="Wu H."/>
            <person name="Hsiao K."/>
            <person name="Chao Y."/>
            <person name="Chu M."/>
            <person name="Cheng C."/>
            <person name="Hour A."/>
            <person name="Lee P."/>
            <person name="Lin S."/>
            <person name="Lin Y."/>
            <person name="Liou J."/>
            <person name="Liu S."/>
            <person name="Hsing Y."/>
            <person name="Raghuvanshi S."/>
            <person name="Mohanty A."/>
            <person name="Bharti A.K."/>
            <person name="Gaur A."/>
            <person name="Gupta V."/>
            <person name="Kumar D."/>
            <person name="Ravi V."/>
            <person name="Vij S."/>
            <person name="Kapur A."/>
            <person name="Khurana P."/>
            <person name="Khurana P."/>
            <person name="Khurana J.P."/>
            <person name="Tyagi A.K."/>
            <person name="Gaikwad K."/>
            <person name="Singh A."/>
            <person name="Dalal V."/>
            <person name="Srivastava S."/>
            <person name="Dixit A."/>
            <person name="Pal A.K."/>
            <person name="Ghazi I.A."/>
            <person name="Yadav M."/>
            <person name="Pandit A."/>
            <person name="Bhargava A."/>
            <person name="Sureshbabu K."/>
            <person name="Batra K."/>
            <person name="Sharma T.R."/>
            <person name="Mohapatra T."/>
            <person name="Singh N.K."/>
            <person name="Messing J."/>
            <person name="Nelson A.B."/>
            <person name="Fuks G."/>
            <person name="Kavchok S."/>
            <person name="Keizer G."/>
            <person name="Linton E."/>
            <person name="Llaca V."/>
            <person name="Song R."/>
            <person name="Tanyolac B."/>
            <person name="Young S."/>
            <person name="Ho-Il K."/>
            <person name="Hahn J.H."/>
            <person name="Sangsakoo G."/>
            <person name="Vanavichit A."/>
            <person name="de Mattos Luiz.A.T."/>
            <person name="Zimmer P.D."/>
            <person name="Malone G."/>
            <person name="Dellagostin O."/>
            <person name="de Oliveira A.C."/>
            <person name="Bevan M."/>
            <person name="Bancroft I."/>
            <person name="Minx P."/>
            <person name="Cordum H."/>
            <person name="Wilson R."/>
            <person name="Cheng Z."/>
            <person name="Jin W."/>
            <person name="Jiang J."/>
            <person name="Leong S.A."/>
            <person name="Iwama H."/>
            <person name="Gojobori T."/>
            <person name="Itoh T."/>
            <person name="Niimura Y."/>
            <person name="Fujii Y."/>
            <person name="Habara T."/>
            <person name="Sakai H."/>
            <person name="Sato Y."/>
            <person name="Wilson G."/>
            <person name="Kumar K."/>
            <person name="McCouch S."/>
            <person name="Juretic N."/>
            <person name="Hoen D."/>
            <person name="Wright S."/>
            <person name="Bruskiewich R."/>
            <person name="Bureau T."/>
            <person name="Miyao A."/>
            <person name="Hirochika H."/>
            <person name="Nishikawa T."/>
            <person name="Kadowaki K."/>
            <person name="Sugiura M."/>
            <person name="Burr B."/>
            <person name="Sasaki T."/>
        </authorList>
    </citation>
    <scope>NUCLEOTIDE SEQUENCE [LARGE SCALE GENOMIC DNA]</scope>
    <source>
        <strain evidence="2">cv. Nipponbare</strain>
    </source>
</reference>
<organism evidence="1 2">
    <name type="scientific">Oryza sativa subsp. japonica</name>
    <name type="common">Rice</name>
    <dbReference type="NCBI Taxonomy" id="39947"/>
    <lineage>
        <taxon>Eukaryota</taxon>
        <taxon>Viridiplantae</taxon>
        <taxon>Streptophyta</taxon>
        <taxon>Embryophyta</taxon>
        <taxon>Tracheophyta</taxon>
        <taxon>Spermatophyta</taxon>
        <taxon>Magnoliopsida</taxon>
        <taxon>Liliopsida</taxon>
        <taxon>Poales</taxon>
        <taxon>Poaceae</taxon>
        <taxon>BOP clade</taxon>
        <taxon>Oryzoideae</taxon>
        <taxon>Oryzeae</taxon>
        <taxon>Oryzinae</taxon>
        <taxon>Oryza</taxon>
        <taxon>Oryza sativa</taxon>
    </lineage>
</organism>
<reference evidence="2" key="2">
    <citation type="journal article" date="2008" name="Nucleic Acids Res.">
        <title>The rice annotation project database (RAP-DB): 2008 update.</title>
        <authorList>
            <consortium name="The rice annotation project (RAP)"/>
        </authorList>
    </citation>
    <scope>GENOME REANNOTATION</scope>
    <source>
        <strain evidence="2">cv. Nipponbare</strain>
    </source>
</reference>